<evidence type="ECO:0000256" key="5">
    <source>
        <dbReference type="ARBA" id="ARBA00023242"/>
    </source>
</evidence>
<organism evidence="7 8">
    <name type="scientific">Arachis hypogaea</name>
    <name type="common">Peanut</name>
    <dbReference type="NCBI Taxonomy" id="3818"/>
    <lineage>
        <taxon>Eukaryota</taxon>
        <taxon>Viridiplantae</taxon>
        <taxon>Streptophyta</taxon>
        <taxon>Embryophyta</taxon>
        <taxon>Tracheophyta</taxon>
        <taxon>Spermatophyta</taxon>
        <taxon>Magnoliopsida</taxon>
        <taxon>eudicotyledons</taxon>
        <taxon>Gunneridae</taxon>
        <taxon>Pentapetalae</taxon>
        <taxon>rosids</taxon>
        <taxon>fabids</taxon>
        <taxon>Fabales</taxon>
        <taxon>Fabaceae</taxon>
        <taxon>Papilionoideae</taxon>
        <taxon>50 kb inversion clade</taxon>
        <taxon>dalbergioids sensu lato</taxon>
        <taxon>Dalbergieae</taxon>
        <taxon>Pterocarpus clade</taxon>
        <taxon>Arachis</taxon>
    </lineage>
</organism>
<sequence length="395" mass="45359">MQNQKKSFPKWIVKCCFLCPCIYLIKRLEKFSLLISTNQQKIKAASTASTYTGPTKDKCQCPLKKCSRHNNSYLCQKITMASCSYQPNKHSPPKTLIRFFKIILRQSLQDGNLKIPNKFTSKYGGGVKNPVYLKPPDGTQWKVQWTQHDGDILFEKGWKEFAAYYSLDHGHLLRFEFNGTSCFEVHIFDMSGLEIHYPFNNRIDNDSVETLNELPPQCWGREQKRLKTPLSLSLPFTSKQLRIATETRDVEGGSQPEEKNIEMPIIPSVIHRSDVFEPGTCGFRCLEEAQKFNSENPSFMIKLGKSNLQRSRANFKASFYIKYFENKEQNVEIRYEGKLWPAKLLCYPAAAAAYISNGWRPFSLENDLKVGDVCVFELISGENPVLDAHIYRANG</sequence>
<dbReference type="OrthoDB" id="1864528at2759"/>
<dbReference type="PANTHER" id="PTHR31920:SF108">
    <property type="entry name" value="B3 DOMAIN-CONTAINING TRANSCRIPTION FACTOR VRN1-LIKE"/>
    <property type="match status" value="1"/>
</dbReference>
<protein>
    <recommendedName>
        <fullName evidence="6">TF-B3 domain-containing protein</fullName>
    </recommendedName>
</protein>
<evidence type="ECO:0000313" key="7">
    <source>
        <dbReference type="EMBL" id="RYQ86780.1"/>
    </source>
</evidence>
<dbReference type="STRING" id="3818.A0A444XAS3"/>
<keyword evidence="2" id="KW-0805">Transcription regulation</keyword>
<dbReference type="PROSITE" id="PS50863">
    <property type="entry name" value="B3"/>
    <property type="match status" value="2"/>
</dbReference>
<dbReference type="GO" id="GO:0003677">
    <property type="term" value="F:DNA binding"/>
    <property type="evidence" value="ECO:0007669"/>
    <property type="project" value="UniProtKB-KW"/>
</dbReference>
<dbReference type="SMART" id="SM01019">
    <property type="entry name" value="B3"/>
    <property type="match status" value="2"/>
</dbReference>
<dbReference type="SUPFAM" id="SSF101936">
    <property type="entry name" value="DNA-binding pseudobarrel domain"/>
    <property type="match status" value="2"/>
</dbReference>
<comment type="caution">
    <text evidence="7">The sequence shown here is derived from an EMBL/GenBank/DDBJ whole genome shotgun (WGS) entry which is preliminary data.</text>
</comment>
<evidence type="ECO:0000256" key="2">
    <source>
        <dbReference type="ARBA" id="ARBA00023015"/>
    </source>
</evidence>
<dbReference type="GO" id="GO:0005634">
    <property type="term" value="C:nucleus"/>
    <property type="evidence" value="ECO:0007669"/>
    <property type="project" value="UniProtKB-SubCell"/>
</dbReference>
<keyword evidence="4" id="KW-0804">Transcription</keyword>
<evidence type="ECO:0000256" key="1">
    <source>
        <dbReference type="ARBA" id="ARBA00004123"/>
    </source>
</evidence>
<comment type="subcellular location">
    <subcellularLocation>
        <location evidence="1">Nucleus</location>
    </subcellularLocation>
</comment>
<dbReference type="InterPro" id="IPR003340">
    <property type="entry name" value="B3_DNA-bd"/>
</dbReference>
<evidence type="ECO:0000256" key="4">
    <source>
        <dbReference type="ARBA" id="ARBA00023163"/>
    </source>
</evidence>
<feature type="domain" description="TF-B3" evidence="6">
    <location>
        <begin position="336"/>
        <end position="394"/>
    </location>
</feature>
<proteinExistence type="predicted"/>
<feature type="domain" description="TF-B3" evidence="6">
    <location>
        <begin position="98"/>
        <end position="191"/>
    </location>
</feature>
<accession>A0A444XAS3</accession>
<evidence type="ECO:0000259" key="6">
    <source>
        <dbReference type="PROSITE" id="PS50863"/>
    </source>
</evidence>
<dbReference type="Proteomes" id="UP000289738">
    <property type="component" value="Chromosome B10"/>
</dbReference>
<dbReference type="PANTHER" id="PTHR31920">
    <property type="entry name" value="B3 DOMAIN-CONTAINING"/>
    <property type="match status" value="1"/>
</dbReference>
<reference evidence="7 8" key="1">
    <citation type="submission" date="2019-01" db="EMBL/GenBank/DDBJ databases">
        <title>Sequencing of cultivated peanut Arachis hypogaea provides insights into genome evolution and oil improvement.</title>
        <authorList>
            <person name="Chen X."/>
        </authorList>
    </citation>
    <scope>NUCLEOTIDE SEQUENCE [LARGE SCALE GENOMIC DNA]</scope>
    <source>
        <strain evidence="8">cv. Fuhuasheng</strain>
        <tissue evidence="7">Leaves</tissue>
    </source>
</reference>
<evidence type="ECO:0000313" key="8">
    <source>
        <dbReference type="Proteomes" id="UP000289738"/>
    </source>
</evidence>
<dbReference type="InterPro" id="IPR050655">
    <property type="entry name" value="Plant_B3_domain"/>
</dbReference>
<keyword evidence="8" id="KW-1185">Reference proteome</keyword>
<dbReference type="Pfam" id="PF02362">
    <property type="entry name" value="B3"/>
    <property type="match status" value="2"/>
</dbReference>
<keyword evidence="3" id="KW-0238">DNA-binding</keyword>
<dbReference type="AlphaFoldDB" id="A0A444XAS3"/>
<keyword evidence="5" id="KW-0539">Nucleus</keyword>
<gene>
    <name evidence="7" type="ORF">Ahy_B10g106414</name>
</gene>
<dbReference type="InterPro" id="IPR015300">
    <property type="entry name" value="DNA-bd_pseudobarrel_sf"/>
</dbReference>
<dbReference type="Gene3D" id="2.40.330.10">
    <property type="entry name" value="DNA-binding pseudobarrel domain"/>
    <property type="match status" value="2"/>
</dbReference>
<dbReference type="EMBL" id="SDMP01000020">
    <property type="protein sequence ID" value="RYQ86780.1"/>
    <property type="molecule type" value="Genomic_DNA"/>
</dbReference>
<evidence type="ECO:0000256" key="3">
    <source>
        <dbReference type="ARBA" id="ARBA00023125"/>
    </source>
</evidence>
<dbReference type="CDD" id="cd10017">
    <property type="entry name" value="B3_DNA"/>
    <property type="match status" value="2"/>
</dbReference>
<name>A0A444XAS3_ARAHY</name>